<proteinExistence type="predicted"/>
<organism evidence="9 10">
    <name type="scientific">Culex pipiens pipiens</name>
    <name type="common">Northern house mosquito</name>
    <dbReference type="NCBI Taxonomy" id="38569"/>
    <lineage>
        <taxon>Eukaryota</taxon>
        <taxon>Metazoa</taxon>
        <taxon>Ecdysozoa</taxon>
        <taxon>Arthropoda</taxon>
        <taxon>Hexapoda</taxon>
        <taxon>Insecta</taxon>
        <taxon>Pterygota</taxon>
        <taxon>Neoptera</taxon>
        <taxon>Endopterygota</taxon>
        <taxon>Diptera</taxon>
        <taxon>Nematocera</taxon>
        <taxon>Culicoidea</taxon>
        <taxon>Culicidae</taxon>
        <taxon>Culicinae</taxon>
        <taxon>Culicini</taxon>
        <taxon>Culex</taxon>
        <taxon>Culex</taxon>
    </lineage>
</organism>
<feature type="compositionally biased region" description="Low complexity" evidence="6">
    <location>
        <begin position="1846"/>
        <end position="1855"/>
    </location>
</feature>
<comment type="subcellular location">
    <subcellularLocation>
        <location evidence="1">Nucleus</location>
    </subcellularLocation>
</comment>
<feature type="compositionally biased region" description="Basic and acidic residues" evidence="6">
    <location>
        <begin position="1876"/>
        <end position="1887"/>
    </location>
</feature>
<evidence type="ECO:0000259" key="7">
    <source>
        <dbReference type="Pfam" id="PF04182"/>
    </source>
</evidence>
<evidence type="ECO:0000256" key="5">
    <source>
        <dbReference type="ARBA" id="ARBA00023242"/>
    </source>
</evidence>
<evidence type="ECO:0000313" key="10">
    <source>
        <dbReference type="Proteomes" id="UP001562425"/>
    </source>
</evidence>
<gene>
    <name evidence="9" type="ORF">pipiens_011101</name>
</gene>
<comment type="caution">
    <text evidence="9">The sequence shown here is derived from an EMBL/GenBank/DDBJ whole genome shotgun (WGS) entry which is preliminary data.</text>
</comment>
<dbReference type="InterPro" id="IPR056467">
    <property type="entry name" value="eWH_GTF3C1"/>
</dbReference>
<keyword evidence="4" id="KW-0804">Transcription</keyword>
<name>A0ABD1D957_CULPP</name>
<dbReference type="EMBL" id="JBEHCU010007057">
    <property type="protein sequence ID" value="KAL1395632.1"/>
    <property type="molecule type" value="Genomic_DNA"/>
</dbReference>
<feature type="domain" description="GTF3C1 extended winged-helix" evidence="8">
    <location>
        <begin position="554"/>
        <end position="656"/>
    </location>
</feature>
<evidence type="ECO:0000256" key="6">
    <source>
        <dbReference type="SAM" id="MobiDB-lite"/>
    </source>
</evidence>
<feature type="domain" description="B-block binding subunit of TFIIIC" evidence="7">
    <location>
        <begin position="168"/>
        <end position="241"/>
    </location>
</feature>
<evidence type="ECO:0000259" key="8">
    <source>
        <dbReference type="Pfam" id="PF24101"/>
    </source>
</evidence>
<feature type="compositionally biased region" description="Acidic residues" evidence="6">
    <location>
        <begin position="2034"/>
        <end position="2045"/>
    </location>
</feature>
<keyword evidence="5" id="KW-0539">Nucleus</keyword>
<evidence type="ECO:0000256" key="3">
    <source>
        <dbReference type="ARBA" id="ARBA00023125"/>
    </source>
</evidence>
<evidence type="ECO:0000256" key="4">
    <source>
        <dbReference type="ARBA" id="ARBA00023163"/>
    </source>
</evidence>
<dbReference type="GO" id="GO:0003677">
    <property type="term" value="F:DNA binding"/>
    <property type="evidence" value="ECO:0007669"/>
    <property type="project" value="UniProtKB-KW"/>
</dbReference>
<keyword evidence="3" id="KW-0238">DNA-binding</keyword>
<evidence type="ECO:0008006" key="11">
    <source>
        <dbReference type="Google" id="ProtNLM"/>
    </source>
</evidence>
<dbReference type="Proteomes" id="UP001562425">
    <property type="component" value="Unassembled WGS sequence"/>
</dbReference>
<protein>
    <recommendedName>
        <fullName evidence="11">B-block binding subunit of TFIIIC domain-containing protein</fullName>
    </recommendedName>
</protein>
<dbReference type="InterPro" id="IPR007309">
    <property type="entry name" value="TFIIIC_Bblock-bd"/>
</dbReference>
<dbReference type="PANTHER" id="PTHR15180:SF1">
    <property type="entry name" value="GENERAL TRANSCRIPTION FACTOR 3C POLYPEPTIDE 1"/>
    <property type="match status" value="1"/>
</dbReference>
<accession>A0ABD1D957</accession>
<keyword evidence="2" id="KW-0597">Phosphoprotein</keyword>
<dbReference type="InterPro" id="IPR044210">
    <property type="entry name" value="Tfc3-like"/>
</dbReference>
<sequence length="2055" mass="237879">MLRPAPLSSVLNEEVSLEGLEGATLDTLWNRLAIRLKMKMPLPQPFCDSVWSLVVRQSEYSFYELPTPRKPFEFFDRMQHVDPATGVMKEPKDYPGHRFRYEPILAEGVRGSCECYESRVVVDREVLMGMSWREVDAKWPFQFVVMASQKMRESFIVDSNFTLDFTIIQYCMLEWIARARFNGETSQGKYSLLELTKDSSILYYNRKFLTDYKLITRQSLCQRTGESSIQGMVFHLPRYYNEMKPKNLMITEKVVNILKLRPNYQADYEEIKQIVLGRSEARKWFRCPEFAKYIRTDETVPYRVLYPDADEREWKMKNRKCEEKQVRVMRLIDPTADIYELWYKDEVPEEDQNDGILNSQKAYIDMPILQQAYNIVAAAGESGVSQSSMALQMGLDKLNARGVVKNLMRLKAVEGHAVDEGRQRTTKYFIPGLTQQAVSFDKEIQYIQLMNNQIVQQQQQQQQSEPQMILPDEAIPSTSSTPQQIVKSEAGANFSITIEPDDPVPGELEEETSNTTLANPEALDAVQCEINITDQVVSLKKAQAGLSGMMKSKHLSAKMLRRCNLIVDLVKAFQVLEPRTILKKINDHEKSLGNKSEACNKSVLRLLGKLAADKFLKIANVRLVKEDRELSVIYACENSIDENSKVLQCKIDSAKTRMLLQNPGSVAMVSKKLASAAETTEDAIVPKTGYSYEGTLAKCLRMKLFHEFLFYLIYSHPEDAPVLNAKEWSRLPGLEDFNEPFSPIYSTDGWKIFVPPLNTYDDYGAGWAVITDITIRLPLSIFCQICTFGFYTKELDYYLNHPLRRHMLIKQLPRPIRLQLFRQRKYVYNIYELCSKLCYAGLLQFGPQRAKDRDQTYIYLNRHTALLDTRSSEVGYNEIEEKDYPMLGFQFAAPEDLGGYWETLYSYAMETILNRRSVAVGKEILVQQLAVKPEMLEAVKPRTPAEAIVNDVQRLPPGDSRGAAGMDTAMFIHLKSNWHKIMNYAPAERANQKAKIKRMKTVKKMIAINKEKAAEAAAAGPIAARNTKRLTAPKDPKDKKLVLKSKLTVKPFASTYRKYGEKKHAIKIRKIESRVSKARARNIYDEVDRRALKLMKKLRVDWNRHEDAMLLLCRIGVHYLFGEQNLKQNTILTSSIYRDILHWTDPGSQNKTSRACQRRTNYMVKHKHGNASSIKLCVEEAKLNPVIERRFGADFMQNLRREYPGNDEFAMALKVHFVELVYMLKKTLTKLNSDHFRGVADEDTSDRLIIPNSVPEFERRFNVLQMQDKVDGLNYDRNPTCQEDIILFKLVTLIHSAVTNVKDRSNFNVQLFNIYKNYSEKHLSAAMKMVRSYKMISLTRKLKAAKVIPSSIVPNYDNPYRVSVTYLNQLCTKIPFEIFGLVYGNYMRLIDRASFEEAVTFDDGGQGLMLLLAELLAIERAEMQLEAPAQYIQVNPELQNTSKGEELGKVFTEFPVGDEDKAGGSQEAEPEIPEIKPEPDPKKLRFNSCNDVCFNYVTHPVEKLTKIPMEYLHFFCLLNSFRERSYLRNYKIDQTANICAMPDCILLDADRGLMTKCIAIALARRDTIERLKMSKVSRIEMTPALSLREDNLIQFFTRSVNEYVKARTELQRRDLGKIADGMKKQINMVELADEIVRFDKAQDFNWLDRYEITQVEDYEGRDDDGDDLNAFSRNLPVRDEVTEKVYKMHNFYVVTYLKINVRLLYEHPNLLKQRVQFDNRSIPRVFLPENYELRQDILTKITSDAIWPPQEELEPLLEQASPLIYQNPRLSALASFIEDREYFGASVQDLADRFRNRDELRSDLQMLINFKFILRTGFRHVVYIHWQYVQPWLIKTSCVVHDQPEASSSSAGPSSLKRRRSEDQDEESPPPRKARRQELERRLEEAVERDRYKPKKNLSLSMHPWHKVDGAVNHRLLYRWLTSLLMYCISHPGVLLTVIYSRFNLMAPVHLYYLLEILQEYGCIKLFVMDVRPKRTLFSTYRPVKTEPATEFDREEHTYIEPCPSALSTLSMFIGDHRKFQENFLAPPKNVQAEGEDEEDEEEAGEINSQDSDKE</sequence>
<keyword evidence="10" id="KW-1185">Reference proteome</keyword>
<feature type="region of interest" description="Disordered" evidence="6">
    <location>
        <begin position="2025"/>
        <end position="2055"/>
    </location>
</feature>
<dbReference type="GO" id="GO:0005634">
    <property type="term" value="C:nucleus"/>
    <property type="evidence" value="ECO:0007669"/>
    <property type="project" value="UniProtKB-SubCell"/>
</dbReference>
<evidence type="ECO:0000313" key="9">
    <source>
        <dbReference type="EMBL" id="KAL1395632.1"/>
    </source>
</evidence>
<dbReference type="Pfam" id="PF24101">
    <property type="entry name" value="WHD_GTF3C1"/>
    <property type="match status" value="1"/>
</dbReference>
<evidence type="ECO:0000256" key="2">
    <source>
        <dbReference type="ARBA" id="ARBA00022553"/>
    </source>
</evidence>
<reference evidence="9 10" key="1">
    <citation type="submission" date="2024-05" db="EMBL/GenBank/DDBJ databases">
        <title>Culex pipiens pipiens assembly and annotation.</title>
        <authorList>
            <person name="Alout H."/>
            <person name="Durand T."/>
        </authorList>
    </citation>
    <scope>NUCLEOTIDE SEQUENCE [LARGE SCALE GENOMIC DNA]</scope>
    <source>
        <strain evidence="9">HA-2024</strain>
        <tissue evidence="9">Whole body</tissue>
    </source>
</reference>
<dbReference type="Pfam" id="PF04182">
    <property type="entry name" value="B-block_TFIIIC"/>
    <property type="match status" value="1"/>
</dbReference>
<feature type="region of interest" description="Disordered" evidence="6">
    <location>
        <begin position="1844"/>
        <end position="1887"/>
    </location>
</feature>
<evidence type="ECO:0000256" key="1">
    <source>
        <dbReference type="ARBA" id="ARBA00004123"/>
    </source>
</evidence>
<dbReference type="PANTHER" id="PTHR15180">
    <property type="entry name" value="GENERAL TRANSCRIPTION FACTOR 3C POLYPEPTIDE 1"/>
    <property type="match status" value="1"/>
</dbReference>
<feature type="region of interest" description="Disordered" evidence="6">
    <location>
        <begin position="1458"/>
        <end position="1480"/>
    </location>
</feature>